<dbReference type="AlphaFoldDB" id="A0A0P8Z081"/>
<dbReference type="NCBIfam" id="TIGR02358">
    <property type="entry name" value="thia_cytX"/>
    <property type="match status" value="1"/>
</dbReference>
<evidence type="ECO:0000256" key="3">
    <source>
        <dbReference type="ARBA" id="ARBA00022692"/>
    </source>
</evidence>
<comment type="subcellular location">
    <subcellularLocation>
        <location evidence="1">Membrane</location>
        <topology evidence="1">Multi-pass membrane protein</topology>
    </subcellularLocation>
</comment>
<feature type="transmembrane region" description="Helical" evidence="6">
    <location>
        <begin position="313"/>
        <end position="335"/>
    </location>
</feature>
<feature type="transmembrane region" description="Helical" evidence="6">
    <location>
        <begin position="176"/>
        <end position="199"/>
    </location>
</feature>
<feature type="transmembrane region" description="Helical" evidence="6">
    <location>
        <begin position="211"/>
        <end position="235"/>
    </location>
</feature>
<feature type="transmembrane region" description="Helical" evidence="6">
    <location>
        <begin position="143"/>
        <end position="164"/>
    </location>
</feature>
<dbReference type="RefSeq" id="WP_054873887.1">
    <property type="nucleotide sequence ID" value="NZ_LKET01000021.1"/>
</dbReference>
<dbReference type="InterPro" id="IPR001248">
    <property type="entry name" value="Pur-cyt_permease"/>
</dbReference>
<dbReference type="PANTHER" id="PTHR30569">
    <property type="entry name" value="CYTOSINE TRANSPORTER CODB"/>
    <property type="match status" value="1"/>
</dbReference>
<dbReference type="Proteomes" id="UP000050326">
    <property type="component" value="Unassembled WGS sequence"/>
</dbReference>
<dbReference type="Gene3D" id="1.10.4160.10">
    <property type="entry name" value="Hydantoin permease"/>
    <property type="match status" value="1"/>
</dbReference>
<protein>
    <submittedName>
        <fullName evidence="7">Cytosine permease</fullName>
    </submittedName>
</protein>
<evidence type="ECO:0000256" key="5">
    <source>
        <dbReference type="ARBA" id="ARBA00023136"/>
    </source>
</evidence>
<dbReference type="GO" id="GO:0005886">
    <property type="term" value="C:plasma membrane"/>
    <property type="evidence" value="ECO:0007669"/>
    <property type="project" value="TreeGrafter"/>
</dbReference>
<feature type="transmembrane region" description="Helical" evidence="6">
    <location>
        <begin position="290"/>
        <end position="307"/>
    </location>
</feature>
<dbReference type="OrthoDB" id="9780088at2"/>
<dbReference type="PANTHER" id="PTHR30569:SF0">
    <property type="entry name" value="CYTOSINE PERMEASE"/>
    <property type="match status" value="1"/>
</dbReference>
<feature type="transmembrane region" description="Helical" evidence="6">
    <location>
        <begin position="347"/>
        <end position="363"/>
    </location>
</feature>
<dbReference type="GO" id="GO:0015209">
    <property type="term" value="F:cytosine transmembrane transporter activity"/>
    <property type="evidence" value="ECO:0007669"/>
    <property type="project" value="InterPro"/>
</dbReference>
<evidence type="ECO:0000256" key="6">
    <source>
        <dbReference type="SAM" id="Phobius"/>
    </source>
</evidence>
<name>A0A0P8Z081_9CLOT</name>
<dbReference type="Pfam" id="PF02133">
    <property type="entry name" value="Transp_cyt_pur"/>
    <property type="match status" value="1"/>
</dbReference>
<keyword evidence="8" id="KW-1185">Reference proteome</keyword>
<evidence type="ECO:0000256" key="4">
    <source>
        <dbReference type="ARBA" id="ARBA00022989"/>
    </source>
</evidence>
<comment type="similarity">
    <text evidence="2">Belongs to the purine-cytosine permease (2.A.39) family.</text>
</comment>
<reference evidence="7 8" key="1">
    <citation type="submission" date="2015-09" db="EMBL/GenBank/DDBJ databases">
        <title>Genome sequence of Oxobacter pfennigii DSM 3222.</title>
        <authorList>
            <person name="Poehlein A."/>
            <person name="Bengelsdorf F.R."/>
            <person name="Schiel-Bengelsdorf B."/>
            <person name="Duerre P."/>
            <person name="Daniel R."/>
        </authorList>
    </citation>
    <scope>NUCLEOTIDE SEQUENCE [LARGE SCALE GENOMIC DNA]</scope>
    <source>
        <strain evidence="7 8">DSM 3222</strain>
    </source>
</reference>
<feature type="transmembrane region" description="Helical" evidence="6">
    <location>
        <begin position="82"/>
        <end position="107"/>
    </location>
</feature>
<proteinExistence type="inferred from homology"/>
<dbReference type="EMBL" id="LKET01000021">
    <property type="protein sequence ID" value="KPU45541.1"/>
    <property type="molecule type" value="Genomic_DNA"/>
</dbReference>
<gene>
    <name evidence="7" type="primary">codB</name>
    <name evidence="7" type="ORF">OXPF_07740</name>
</gene>
<accession>A0A0P8Z081</accession>
<feature type="transmembrane region" description="Helical" evidence="6">
    <location>
        <begin position="38"/>
        <end position="61"/>
    </location>
</feature>
<feature type="transmembrane region" description="Helical" evidence="6">
    <location>
        <begin position="119"/>
        <end position="136"/>
    </location>
</feature>
<dbReference type="STRING" id="36849.OXPF_07740"/>
<evidence type="ECO:0000313" key="8">
    <source>
        <dbReference type="Proteomes" id="UP000050326"/>
    </source>
</evidence>
<organism evidence="7 8">
    <name type="scientific">Oxobacter pfennigii</name>
    <dbReference type="NCBI Taxonomy" id="36849"/>
    <lineage>
        <taxon>Bacteria</taxon>
        <taxon>Bacillati</taxon>
        <taxon>Bacillota</taxon>
        <taxon>Clostridia</taxon>
        <taxon>Eubacteriales</taxon>
        <taxon>Clostridiaceae</taxon>
        <taxon>Oxobacter</taxon>
    </lineage>
</organism>
<evidence type="ECO:0000256" key="1">
    <source>
        <dbReference type="ARBA" id="ARBA00004141"/>
    </source>
</evidence>
<keyword evidence="3 6" id="KW-0812">Transmembrane</keyword>
<feature type="transmembrane region" description="Helical" evidence="6">
    <location>
        <begin position="369"/>
        <end position="391"/>
    </location>
</feature>
<dbReference type="PATRIC" id="fig|36849.3.peg.827"/>
<evidence type="ECO:0000256" key="2">
    <source>
        <dbReference type="ARBA" id="ARBA00008974"/>
    </source>
</evidence>
<dbReference type="InterPro" id="IPR030191">
    <property type="entry name" value="CodB"/>
</dbReference>
<evidence type="ECO:0000313" key="7">
    <source>
        <dbReference type="EMBL" id="KPU45541.1"/>
    </source>
</evidence>
<dbReference type="InterPro" id="IPR012732">
    <property type="entry name" value="Thia_CytX"/>
</dbReference>
<feature type="transmembrane region" description="Helical" evidence="6">
    <location>
        <begin position="247"/>
        <end position="269"/>
    </location>
</feature>
<keyword evidence="5 6" id="KW-0472">Membrane</keyword>
<keyword evidence="4 6" id="KW-1133">Transmembrane helix</keyword>
<comment type="caution">
    <text evidence="7">The sequence shown here is derived from an EMBL/GenBank/DDBJ whole genome shotgun (WGS) entry which is preliminary data.</text>
</comment>
<sequence length="399" mass="42797">MNNKLSFISFVSLWFGAAISLAELMTGGLLAGSGFKSAVAAIIIGHIIGTLILILGGYIGFKEKIPAIEGTKASFGNLGTKLFGILNIIQLTGWTTIMIIIGARTFNEVALKLWGIDNFILWAAAIGILIAIWIAMGIQGFKYLNTIAAGLLFALTIILSFSVFKNRELIEAVGQSPLSFGAMIELNVVMPLSWLPLIADYTRFAENKAGAVAGSFIGYFIGSTWMYIIGLALALTSGTTDIGGILIASRLGFVAAGVILLSTITTTFMDAYSAGVSSSSIIKGINEKNTAIAITVLSTMLAAFFPMEQYENFLYLIGSVFAPLFAVVYTNYFILRKKKDDGAEIKLPALISWASGVVLYHIIKNKDIFLGVTVPVMLITALIFVIINKLAGERRGLRA</sequence>